<dbReference type="CDD" id="cd06171">
    <property type="entry name" value="Sigma70_r4"/>
    <property type="match status" value="1"/>
</dbReference>
<comment type="caution">
    <text evidence="9">The sequence shown here is derived from an EMBL/GenBank/DDBJ whole genome shotgun (WGS) entry which is preliminary data.</text>
</comment>
<protein>
    <recommendedName>
        <fullName evidence="6">RNA polymerase sigma factor</fullName>
    </recommendedName>
</protein>
<gene>
    <name evidence="9" type="ORF">AUJ73_04740</name>
</gene>
<sequence>MREDRQDEKKIIKGILGKDDICLRQFYRKYYPSLMTYINNKIDNQNDVEEILQDTLLATIEALRDFAHKCSLFTFICSIANHKVIDHYRKKKIKSILFSKIPEIEPLLSTLLNPDSILDDELLKQKIKETFDKLAPKHRTILKLKYIYGYTVAEIAGELSTTFKSVESQLFRARKAFTIIYLYE</sequence>
<proteinExistence type="inferred from homology"/>
<dbReference type="SUPFAM" id="SSF88946">
    <property type="entry name" value="Sigma2 domain of RNA polymerase sigma factors"/>
    <property type="match status" value="1"/>
</dbReference>
<reference evidence="9 10" key="1">
    <citation type="journal article" date="2016" name="Environ. Microbiol.">
        <title>Genomic resolution of a cold subsurface aquifer community provides metabolic insights for novel microbes adapted to high CO concentrations.</title>
        <authorList>
            <person name="Probst A.J."/>
            <person name="Castelle C.J."/>
            <person name="Singh A."/>
            <person name="Brown C.T."/>
            <person name="Anantharaman K."/>
            <person name="Sharon I."/>
            <person name="Hug L.A."/>
            <person name="Burstein D."/>
            <person name="Emerson J.B."/>
            <person name="Thomas B.C."/>
            <person name="Banfield J.F."/>
        </authorList>
    </citation>
    <scope>NUCLEOTIDE SEQUENCE [LARGE SCALE GENOMIC DNA]</scope>
    <source>
        <strain evidence="9">CG1_02_37_22</strain>
    </source>
</reference>
<evidence type="ECO:0000313" key="9">
    <source>
        <dbReference type="EMBL" id="OIO12907.1"/>
    </source>
</evidence>
<dbReference type="InterPro" id="IPR013324">
    <property type="entry name" value="RNA_pol_sigma_r3/r4-like"/>
</dbReference>
<dbReference type="EMBL" id="MNUY01000075">
    <property type="protein sequence ID" value="OIO12907.1"/>
    <property type="molecule type" value="Genomic_DNA"/>
</dbReference>
<evidence type="ECO:0000259" key="8">
    <source>
        <dbReference type="Pfam" id="PF08281"/>
    </source>
</evidence>
<evidence type="ECO:0000313" key="10">
    <source>
        <dbReference type="Proteomes" id="UP000183120"/>
    </source>
</evidence>
<dbReference type="Pfam" id="PF04542">
    <property type="entry name" value="Sigma70_r2"/>
    <property type="match status" value="1"/>
</dbReference>
<dbReference type="Pfam" id="PF08281">
    <property type="entry name" value="Sigma70_r4_2"/>
    <property type="match status" value="1"/>
</dbReference>
<evidence type="ECO:0000256" key="2">
    <source>
        <dbReference type="ARBA" id="ARBA00023015"/>
    </source>
</evidence>
<dbReference type="InterPro" id="IPR039425">
    <property type="entry name" value="RNA_pol_sigma-70-like"/>
</dbReference>
<evidence type="ECO:0000256" key="4">
    <source>
        <dbReference type="ARBA" id="ARBA00023125"/>
    </source>
</evidence>
<dbReference type="InterPro" id="IPR014284">
    <property type="entry name" value="RNA_pol_sigma-70_dom"/>
</dbReference>
<evidence type="ECO:0000259" key="7">
    <source>
        <dbReference type="Pfam" id="PF04542"/>
    </source>
</evidence>
<dbReference type="InterPro" id="IPR036388">
    <property type="entry name" value="WH-like_DNA-bd_sf"/>
</dbReference>
<dbReference type="Gene3D" id="1.10.1740.10">
    <property type="match status" value="1"/>
</dbReference>
<dbReference type="GO" id="GO:0003677">
    <property type="term" value="F:DNA binding"/>
    <property type="evidence" value="ECO:0007669"/>
    <property type="project" value="UniProtKB-KW"/>
</dbReference>
<dbReference type="Proteomes" id="UP000183120">
    <property type="component" value="Unassembled WGS sequence"/>
</dbReference>
<dbReference type="PANTHER" id="PTHR43133">
    <property type="entry name" value="RNA POLYMERASE ECF-TYPE SIGMA FACTO"/>
    <property type="match status" value="1"/>
</dbReference>
<dbReference type="AlphaFoldDB" id="A0A1J4TPI2"/>
<feature type="domain" description="RNA polymerase sigma-70 region 2" evidence="7">
    <location>
        <begin position="26"/>
        <end position="92"/>
    </location>
</feature>
<dbReference type="InterPro" id="IPR000838">
    <property type="entry name" value="RNA_pol_sigma70_ECF_CS"/>
</dbReference>
<keyword evidence="5 6" id="KW-0804">Transcription</keyword>
<accession>A0A1J4TPI2</accession>
<keyword evidence="3 6" id="KW-0731">Sigma factor</keyword>
<evidence type="ECO:0000256" key="1">
    <source>
        <dbReference type="ARBA" id="ARBA00010641"/>
    </source>
</evidence>
<dbReference type="PROSITE" id="PS01063">
    <property type="entry name" value="SIGMA70_ECF"/>
    <property type="match status" value="1"/>
</dbReference>
<evidence type="ECO:0000256" key="5">
    <source>
        <dbReference type="ARBA" id="ARBA00023163"/>
    </source>
</evidence>
<dbReference type="InterPro" id="IPR007627">
    <property type="entry name" value="RNA_pol_sigma70_r2"/>
</dbReference>
<comment type="similarity">
    <text evidence="1 6">Belongs to the sigma-70 factor family. ECF subfamily.</text>
</comment>
<feature type="domain" description="RNA polymerase sigma factor 70 region 4 type 2" evidence="8">
    <location>
        <begin position="125"/>
        <end position="176"/>
    </location>
</feature>
<dbReference type="STRING" id="1805209.AUJ73_04740"/>
<dbReference type="InterPro" id="IPR013325">
    <property type="entry name" value="RNA_pol_sigma_r2"/>
</dbReference>
<dbReference type="PANTHER" id="PTHR43133:SF8">
    <property type="entry name" value="RNA POLYMERASE SIGMA FACTOR HI_1459-RELATED"/>
    <property type="match status" value="1"/>
</dbReference>
<dbReference type="GO" id="GO:0006352">
    <property type="term" value="P:DNA-templated transcription initiation"/>
    <property type="evidence" value="ECO:0007669"/>
    <property type="project" value="InterPro"/>
</dbReference>
<dbReference type="SUPFAM" id="SSF88659">
    <property type="entry name" value="Sigma3 and sigma4 domains of RNA polymerase sigma factors"/>
    <property type="match status" value="1"/>
</dbReference>
<dbReference type="InterPro" id="IPR013249">
    <property type="entry name" value="RNA_pol_sigma70_r4_t2"/>
</dbReference>
<dbReference type="Gene3D" id="1.10.10.10">
    <property type="entry name" value="Winged helix-like DNA-binding domain superfamily/Winged helix DNA-binding domain"/>
    <property type="match status" value="1"/>
</dbReference>
<evidence type="ECO:0000256" key="3">
    <source>
        <dbReference type="ARBA" id="ARBA00023082"/>
    </source>
</evidence>
<name>A0A1J4TPI2_9BACT</name>
<dbReference type="GO" id="GO:0016987">
    <property type="term" value="F:sigma factor activity"/>
    <property type="evidence" value="ECO:0007669"/>
    <property type="project" value="UniProtKB-KW"/>
</dbReference>
<organism evidence="9 10">
    <name type="scientific">Candidatus Gottesmanbacteria bacterium CG1_02_37_22</name>
    <dbReference type="NCBI Taxonomy" id="1805209"/>
    <lineage>
        <taxon>Bacteria</taxon>
        <taxon>Candidatus Gottesmaniibacteriota</taxon>
    </lineage>
</organism>
<keyword evidence="2 6" id="KW-0805">Transcription regulation</keyword>
<dbReference type="NCBIfam" id="TIGR02937">
    <property type="entry name" value="sigma70-ECF"/>
    <property type="match status" value="1"/>
</dbReference>
<evidence type="ECO:0000256" key="6">
    <source>
        <dbReference type="RuleBase" id="RU000716"/>
    </source>
</evidence>
<keyword evidence="4 6" id="KW-0238">DNA-binding</keyword>